<gene>
    <name evidence="1" type="ordered locus">TEH_01880</name>
</gene>
<protein>
    <submittedName>
        <fullName evidence="1">Transposase</fullName>
    </submittedName>
</protein>
<dbReference type="AlphaFoldDB" id="A0AAN1VPZ1"/>
<organism evidence="1 2">
    <name type="scientific">Tetragenococcus halophilus (strain DSM 20338 / JCM 20259 / NCIMB 9735 / NBRC 12172)</name>
    <name type="common">Pediococcus halophilus</name>
    <dbReference type="NCBI Taxonomy" id="945021"/>
    <lineage>
        <taxon>Bacteria</taxon>
        <taxon>Bacillati</taxon>
        <taxon>Bacillota</taxon>
        <taxon>Bacilli</taxon>
        <taxon>Lactobacillales</taxon>
        <taxon>Enterococcaceae</taxon>
        <taxon>Tetragenococcus</taxon>
    </lineage>
</organism>
<accession>A0AAN1VPZ1</accession>
<evidence type="ECO:0000313" key="1">
    <source>
        <dbReference type="EMBL" id="BAK93515.1"/>
    </source>
</evidence>
<dbReference type="Proteomes" id="UP000002663">
    <property type="component" value="Chromosome"/>
</dbReference>
<dbReference type="EMBL" id="AP012046">
    <property type="protein sequence ID" value="BAK93515.1"/>
    <property type="molecule type" value="Genomic_DNA"/>
</dbReference>
<reference evidence="1 2" key="1">
    <citation type="submission" date="2011-01" db="EMBL/GenBank/DDBJ databases">
        <title>Whole genome sequence of Tetragenococcus halophilus NBRC 12172.</title>
        <authorList>
            <person name="Nakazawa H."/>
            <person name="Omata S."/>
            <person name="Koga C."/>
            <person name="Watanabe Y."/>
            <person name="Katano Y."/>
            <person name="Ito N."/>
            <person name="Tsukatani N."/>
            <person name="Ankai A."/>
            <person name="Oguchi A."/>
            <person name="Fukui S."/>
            <person name="Yashiro I."/>
            <person name="Kamata S."/>
            <person name="Hashimoto Y."/>
            <person name="Yamazaki J."/>
            <person name="Taguchi H."/>
            <person name="Tanaka A."/>
            <person name="Koyama T."/>
            <person name="Ichige A."/>
            <person name="Hanya Y."/>
            <person name="Tanikawa S."/>
            <person name="Yamazaki S."/>
            <person name="Fujita N."/>
        </authorList>
    </citation>
    <scope>NUCLEOTIDE SEQUENCE [LARGE SCALE GENOMIC DNA]</scope>
    <source>
        <strain evidence="2">DSM 20338 / JCM 20259 / NCIMB 9735 / NBRC 12172</strain>
    </source>
</reference>
<dbReference type="KEGG" id="thl:TEH_01880"/>
<evidence type="ECO:0000313" key="2">
    <source>
        <dbReference type="Proteomes" id="UP000002663"/>
    </source>
</evidence>
<name>A0AAN1VPZ1_TETHN</name>
<proteinExistence type="predicted"/>
<sequence>MKYTRPKECNDCSLANKGIFQKIYKVKITTDLRRYIAPAHGSKAWGQPIQTSFNSSTR</sequence>